<sequence length="624" mass="67928">MSQSNNLKDPLWASLPVVKFSHLTCFSGRRCPAWTHVTASDLSFVVQAIQVVDEFGSYDRRIVMKIFRGQEILEMQDLGQVVQHYRQPVSPTEPEGAVEVMTRGVSMAMRYPKTPDSMRKIQLRFRDDLDCAKASGIMRDLGLSINEVGNSQPAQSSRPIASPTRSLLLPLPGAESAGSVGLLQESRPVSVLASLGQLSQDRSYGVLSSSPHFGFKVPERPVISESRSDLSYFTSKEAPSDFASMATPDPHLLRTSFAPELEKPSYFSQTERELQPREISQLAPQDFGPGSVVNQSTSTYLRQMQVQRGQNADKSGLSSSSPFFNAPLTSIRHPEPSLRDPSWVSSQRPASTPADLEDLIMPPRRKLPFERPDPAIRSSSAISFPALPKPTPVSRTSPRIDADNKKQLVTKAAPIKRVAQRKGPIVKSAASSSNASSPSKPATREKIIAPPQPREDDSSPLAAKSAAAAAATSRPASVASGMVSKAKAPSKKRVTTPILPPPSNKRLKMVSRATQTETIISSGSNIAGQDDAAQCDNAHELVPEVVAAASPPDTYLNDLDTFIAKHKERSAPKEIWQTPGYAEADAEHRQMIVDNFICENLESADFLQLCVDVETAWRKIGLGF</sequence>
<name>A0AAD9T222_9HELO</name>
<dbReference type="GO" id="GO:0007131">
    <property type="term" value="P:reciprocal meiotic recombination"/>
    <property type="evidence" value="ECO:0007669"/>
    <property type="project" value="InterPro"/>
</dbReference>
<evidence type="ECO:0000313" key="3">
    <source>
        <dbReference type="Proteomes" id="UP001285354"/>
    </source>
</evidence>
<feature type="compositionally biased region" description="Polar residues" evidence="1">
    <location>
        <begin position="306"/>
        <end position="323"/>
    </location>
</feature>
<reference evidence="2" key="1">
    <citation type="submission" date="2023-06" db="EMBL/GenBank/DDBJ databases">
        <title>Draft genome of Marssonina rosae.</title>
        <authorList>
            <person name="Cheng Q."/>
        </authorList>
    </citation>
    <scope>NUCLEOTIDE SEQUENCE</scope>
    <source>
        <strain evidence="2">R4</strain>
    </source>
</reference>
<dbReference type="Pfam" id="PF03525">
    <property type="entry name" value="Meiotic_rec114"/>
    <property type="match status" value="1"/>
</dbReference>
<dbReference type="EMBL" id="JAUBYV010000004">
    <property type="protein sequence ID" value="KAK2627144.1"/>
    <property type="molecule type" value="Genomic_DNA"/>
</dbReference>
<protein>
    <submittedName>
        <fullName evidence="2">Uncharacterized protein</fullName>
    </submittedName>
</protein>
<evidence type="ECO:0000313" key="2">
    <source>
        <dbReference type="EMBL" id="KAK2627144.1"/>
    </source>
</evidence>
<feature type="compositionally biased region" description="Basic and acidic residues" evidence="1">
    <location>
        <begin position="442"/>
        <end position="457"/>
    </location>
</feature>
<feature type="region of interest" description="Disordered" evidence="1">
    <location>
        <begin position="306"/>
        <end position="355"/>
    </location>
</feature>
<feature type="region of interest" description="Disordered" evidence="1">
    <location>
        <begin position="369"/>
        <end position="510"/>
    </location>
</feature>
<proteinExistence type="predicted"/>
<dbReference type="InterPro" id="IPR004354">
    <property type="entry name" value="Meiotic_Rec114"/>
</dbReference>
<accession>A0AAD9T222</accession>
<comment type="caution">
    <text evidence="2">The sequence shown here is derived from an EMBL/GenBank/DDBJ whole genome shotgun (WGS) entry which is preliminary data.</text>
</comment>
<dbReference type="Proteomes" id="UP001285354">
    <property type="component" value="Unassembled WGS sequence"/>
</dbReference>
<evidence type="ECO:0000256" key="1">
    <source>
        <dbReference type="SAM" id="MobiDB-lite"/>
    </source>
</evidence>
<organism evidence="2 3">
    <name type="scientific">Diplocarpon rosae</name>
    <dbReference type="NCBI Taxonomy" id="946125"/>
    <lineage>
        <taxon>Eukaryota</taxon>
        <taxon>Fungi</taxon>
        <taxon>Dikarya</taxon>
        <taxon>Ascomycota</taxon>
        <taxon>Pezizomycotina</taxon>
        <taxon>Leotiomycetes</taxon>
        <taxon>Helotiales</taxon>
        <taxon>Drepanopezizaceae</taxon>
        <taxon>Diplocarpon</taxon>
    </lineage>
</organism>
<dbReference type="AlphaFoldDB" id="A0AAD9T222"/>
<feature type="compositionally biased region" description="Low complexity" evidence="1">
    <location>
        <begin position="427"/>
        <end position="441"/>
    </location>
</feature>
<gene>
    <name evidence="2" type="ORF">QTJ16_003110</name>
</gene>
<keyword evidence="3" id="KW-1185">Reference proteome</keyword>
<feature type="compositionally biased region" description="Low complexity" evidence="1">
    <location>
        <begin position="459"/>
        <end position="480"/>
    </location>
</feature>